<comment type="similarity">
    <text evidence="1">Belongs to the UPF0167 family.</text>
</comment>
<dbReference type="InterPro" id="IPR005363">
    <property type="entry name" value="UPF0167"/>
</dbReference>
<evidence type="ECO:0000313" key="2">
    <source>
        <dbReference type="EMBL" id="KRG53258.1"/>
    </source>
</evidence>
<dbReference type="Pfam" id="PF03691">
    <property type="entry name" value="UPF0167"/>
    <property type="match status" value="1"/>
</dbReference>
<accession>A0A0R0BG69</accession>
<comment type="caution">
    <text evidence="2">The sequence shown here is derived from an EMBL/GenBank/DDBJ whole genome shotgun (WGS) entry which is preliminary data.</text>
</comment>
<dbReference type="EMBL" id="LLXV01000001">
    <property type="protein sequence ID" value="KRG53258.1"/>
    <property type="molecule type" value="Genomic_DNA"/>
</dbReference>
<dbReference type="Proteomes" id="UP000051757">
    <property type="component" value="Unassembled WGS sequence"/>
</dbReference>
<protein>
    <recommendedName>
        <fullName evidence="4">CbrC family protein</fullName>
    </recommendedName>
</protein>
<keyword evidence="3" id="KW-1185">Reference proteome</keyword>
<dbReference type="AlphaFoldDB" id="A0A0R0BG69"/>
<proteinExistence type="inferred from homology"/>
<sequence length="180" mass="20296">MERPVFTYHPNAYALSFEDIDGVCDCCGELRELRYRGPFYTRLRPDYLCPWCIADGRAAASYGGEFTAWSDIEGVSPDPADPPPTIARPLLLEICERTPGYASWQQSVWLSHCERPCAFLGYAGSEDLQPILDQVRPDVAEVNPRDADWVLEHLSRDGAMVGCLFQCLECGQHRLHVDLE</sequence>
<name>A0A0R0BG69_9GAMM</name>
<reference evidence="2 3" key="1">
    <citation type="journal article" date="2016" name="Front. Microbiol.">
        <title>Genome Sequence of Type Strains of Genus Stenotrophomonas.</title>
        <authorList>
            <person name="Patil P.P."/>
            <person name="Midha S."/>
            <person name="Kumar S."/>
            <person name="Patil P.B."/>
        </authorList>
    </citation>
    <scope>NUCLEOTIDE SEQUENCE [LARGE SCALE GENOMIC DNA]</scope>
    <source>
        <strain evidence="2 3">LMG 978</strain>
    </source>
</reference>
<organism evidence="2 3">
    <name type="scientific">Stenotrophomonas beteli</name>
    <dbReference type="NCBI Taxonomy" id="3384461"/>
    <lineage>
        <taxon>Bacteria</taxon>
        <taxon>Pseudomonadati</taxon>
        <taxon>Pseudomonadota</taxon>
        <taxon>Gammaproteobacteria</taxon>
        <taxon>Lysobacterales</taxon>
        <taxon>Lysobacteraceae</taxon>
        <taxon>Stenotrophomonas</taxon>
        <taxon>Stenotrophomonas maltophilia group</taxon>
    </lineage>
</organism>
<evidence type="ECO:0008006" key="4">
    <source>
        <dbReference type="Google" id="ProtNLM"/>
    </source>
</evidence>
<evidence type="ECO:0000256" key="1">
    <source>
        <dbReference type="ARBA" id="ARBA00008525"/>
    </source>
</evidence>
<evidence type="ECO:0000313" key="3">
    <source>
        <dbReference type="Proteomes" id="UP000051757"/>
    </source>
</evidence>
<dbReference type="OrthoDB" id="7065534at2"/>
<gene>
    <name evidence="2" type="ORF">ARC23_00305</name>
</gene>